<dbReference type="InterPro" id="IPR036380">
    <property type="entry name" value="Isochorismatase-like_sf"/>
</dbReference>
<dbReference type="EMBL" id="KB822711">
    <property type="protein sequence ID" value="ETN46620.1"/>
    <property type="molecule type" value="Genomic_DNA"/>
</dbReference>
<dbReference type="eggNOG" id="ENOG502S2NA">
    <property type="taxonomic scope" value="Eukaryota"/>
</dbReference>
<dbReference type="HOGENOM" id="CLU_068979_5_2_1"/>
<keyword evidence="5" id="KW-1185">Reference proteome</keyword>
<dbReference type="InParanoid" id="W2SDB4"/>
<organism evidence="4 5">
    <name type="scientific">Cyphellophora europaea (strain CBS 101466)</name>
    <name type="common">Phialophora europaea</name>
    <dbReference type="NCBI Taxonomy" id="1220924"/>
    <lineage>
        <taxon>Eukaryota</taxon>
        <taxon>Fungi</taxon>
        <taxon>Dikarya</taxon>
        <taxon>Ascomycota</taxon>
        <taxon>Pezizomycotina</taxon>
        <taxon>Eurotiomycetes</taxon>
        <taxon>Chaetothyriomycetidae</taxon>
        <taxon>Chaetothyriales</taxon>
        <taxon>Cyphellophoraceae</taxon>
        <taxon>Cyphellophora</taxon>
    </lineage>
</organism>
<dbReference type="RefSeq" id="XP_008711332.1">
    <property type="nucleotide sequence ID" value="XM_008713110.1"/>
</dbReference>
<dbReference type="STRING" id="1220924.W2SDB4"/>
<name>W2SDB4_CYPE1</name>
<dbReference type="Pfam" id="PF00857">
    <property type="entry name" value="Isochorismatase"/>
    <property type="match status" value="1"/>
</dbReference>
<evidence type="ECO:0000313" key="5">
    <source>
        <dbReference type="Proteomes" id="UP000030752"/>
    </source>
</evidence>
<gene>
    <name evidence="4" type="ORF">HMPREF1541_00806</name>
</gene>
<dbReference type="OrthoDB" id="245563at2759"/>
<dbReference type="VEuPathDB" id="FungiDB:HMPREF1541_00806"/>
<dbReference type="SUPFAM" id="SSF52499">
    <property type="entry name" value="Isochorismatase-like hydrolases"/>
    <property type="match status" value="1"/>
</dbReference>
<dbReference type="InterPro" id="IPR050272">
    <property type="entry name" value="Isochorismatase-like_hydrls"/>
</dbReference>
<feature type="domain" description="Isochorismatase-like" evidence="3">
    <location>
        <begin position="18"/>
        <end position="179"/>
    </location>
</feature>
<keyword evidence="2" id="KW-0378">Hydrolase</keyword>
<dbReference type="Gene3D" id="3.40.50.850">
    <property type="entry name" value="Isochorismatase-like"/>
    <property type="match status" value="1"/>
</dbReference>
<evidence type="ECO:0000313" key="4">
    <source>
        <dbReference type="EMBL" id="ETN46620.1"/>
    </source>
</evidence>
<dbReference type="AlphaFoldDB" id="W2SDB4"/>
<evidence type="ECO:0000259" key="3">
    <source>
        <dbReference type="Pfam" id="PF00857"/>
    </source>
</evidence>
<evidence type="ECO:0000256" key="2">
    <source>
        <dbReference type="ARBA" id="ARBA00022801"/>
    </source>
</evidence>
<evidence type="ECO:0000256" key="1">
    <source>
        <dbReference type="ARBA" id="ARBA00006336"/>
    </source>
</evidence>
<reference evidence="4 5" key="1">
    <citation type="submission" date="2013-03" db="EMBL/GenBank/DDBJ databases">
        <title>The Genome Sequence of Phialophora europaea CBS 101466.</title>
        <authorList>
            <consortium name="The Broad Institute Genomics Platform"/>
            <person name="Cuomo C."/>
            <person name="de Hoog S."/>
            <person name="Gorbushina A."/>
            <person name="Walker B."/>
            <person name="Young S.K."/>
            <person name="Zeng Q."/>
            <person name="Gargeya S."/>
            <person name="Fitzgerald M."/>
            <person name="Haas B."/>
            <person name="Abouelleil A."/>
            <person name="Allen A.W."/>
            <person name="Alvarado L."/>
            <person name="Arachchi H.M."/>
            <person name="Berlin A.M."/>
            <person name="Chapman S.B."/>
            <person name="Gainer-Dewar J."/>
            <person name="Goldberg J."/>
            <person name="Griggs A."/>
            <person name="Gujja S."/>
            <person name="Hansen M."/>
            <person name="Howarth C."/>
            <person name="Imamovic A."/>
            <person name="Ireland A."/>
            <person name="Larimer J."/>
            <person name="McCowan C."/>
            <person name="Murphy C."/>
            <person name="Pearson M."/>
            <person name="Poon T.W."/>
            <person name="Priest M."/>
            <person name="Roberts A."/>
            <person name="Saif S."/>
            <person name="Shea T."/>
            <person name="Sisk P."/>
            <person name="Sykes S."/>
            <person name="Wortman J."/>
            <person name="Nusbaum C."/>
            <person name="Birren B."/>
        </authorList>
    </citation>
    <scope>NUCLEOTIDE SEQUENCE [LARGE SCALE GENOMIC DNA]</scope>
    <source>
        <strain evidence="4 5">CBS 101466</strain>
    </source>
</reference>
<proteinExistence type="inferred from homology"/>
<accession>W2SDB4</accession>
<dbReference type="PANTHER" id="PTHR43540:SF1">
    <property type="entry name" value="ISOCHORISMATASE HYDROLASE"/>
    <property type="match status" value="1"/>
</dbReference>
<dbReference type="Proteomes" id="UP000030752">
    <property type="component" value="Unassembled WGS sequence"/>
</dbReference>
<dbReference type="InterPro" id="IPR000868">
    <property type="entry name" value="Isochorismatase-like_dom"/>
</dbReference>
<dbReference type="GeneID" id="19968145"/>
<comment type="similarity">
    <text evidence="1">Belongs to the isochorismatase family.</text>
</comment>
<protein>
    <recommendedName>
        <fullName evidence="3">Isochorismatase-like domain-containing protein</fullName>
    </recommendedName>
</protein>
<dbReference type="PANTHER" id="PTHR43540">
    <property type="entry name" value="PEROXYUREIDOACRYLATE/UREIDOACRYLATE AMIDOHYDROLASE-RELATED"/>
    <property type="match status" value="1"/>
</dbReference>
<sequence>MTTSSPNTRPLPASTTPTVLLIVDVQIGLNVHDTTYYGLTRSNPAFEANMTTLLAACRNYNANLPSSSPPRHPITILHINHHSTDPLSPLHPSKPTSSPQPCALPLPTEPLLHKSANSAFVGTDLASLLASHSCRQLLVAGIATDHCVSTTVRMAADLEVCGGRREGVWLVEDATACFDNGGSFGVEVVQGVSVESLRGEFCEVTGVKGVVEGCLR</sequence>
<dbReference type="GO" id="GO:0016787">
    <property type="term" value="F:hydrolase activity"/>
    <property type="evidence" value="ECO:0007669"/>
    <property type="project" value="UniProtKB-KW"/>
</dbReference>